<feature type="region of interest" description="Disordered" evidence="1">
    <location>
        <begin position="141"/>
        <end position="218"/>
    </location>
</feature>
<accession>A0AAN8FDH7</accession>
<gene>
    <name evidence="2" type="ORF">GCK32_009435</name>
</gene>
<feature type="region of interest" description="Disordered" evidence="1">
    <location>
        <begin position="1"/>
        <end position="31"/>
    </location>
</feature>
<evidence type="ECO:0000313" key="2">
    <source>
        <dbReference type="EMBL" id="KAK5977691.1"/>
    </source>
</evidence>
<protein>
    <submittedName>
        <fullName evidence="2">Uncharacterized protein</fullName>
    </submittedName>
</protein>
<evidence type="ECO:0000313" key="3">
    <source>
        <dbReference type="Proteomes" id="UP001331761"/>
    </source>
</evidence>
<name>A0AAN8FDH7_TRICO</name>
<dbReference type="Proteomes" id="UP001331761">
    <property type="component" value="Unassembled WGS sequence"/>
</dbReference>
<evidence type="ECO:0000256" key="1">
    <source>
        <dbReference type="SAM" id="MobiDB-lite"/>
    </source>
</evidence>
<reference evidence="2 3" key="1">
    <citation type="submission" date="2019-10" db="EMBL/GenBank/DDBJ databases">
        <title>Assembly and Annotation for the nematode Trichostrongylus colubriformis.</title>
        <authorList>
            <person name="Martin J."/>
        </authorList>
    </citation>
    <scope>NUCLEOTIDE SEQUENCE [LARGE SCALE GENOMIC DNA]</scope>
    <source>
        <strain evidence="2">G859</strain>
        <tissue evidence="2">Whole worm</tissue>
    </source>
</reference>
<organism evidence="2 3">
    <name type="scientific">Trichostrongylus colubriformis</name>
    <name type="common">Black scour worm</name>
    <dbReference type="NCBI Taxonomy" id="6319"/>
    <lineage>
        <taxon>Eukaryota</taxon>
        <taxon>Metazoa</taxon>
        <taxon>Ecdysozoa</taxon>
        <taxon>Nematoda</taxon>
        <taxon>Chromadorea</taxon>
        <taxon>Rhabditida</taxon>
        <taxon>Rhabditina</taxon>
        <taxon>Rhabditomorpha</taxon>
        <taxon>Strongyloidea</taxon>
        <taxon>Trichostrongylidae</taxon>
        <taxon>Trichostrongylus</taxon>
    </lineage>
</organism>
<feature type="compositionally biased region" description="Basic and acidic residues" evidence="1">
    <location>
        <begin position="192"/>
        <end position="218"/>
    </location>
</feature>
<sequence>MPSSKSPVLCSSASDISRKGSTSVASLKPRKMKKADFALPTQGASKKEFKKMRRLFNKELETVKNLVIMHIDEVNEELSALRREIKQMNLPVVVSDIKAFTQRMILLECEMKKAFEGMDVPRRFERVDRKLGALSDDLRSLKSAKESEREQRSAREASKSEQPKSGGTPSWEDVLLIDESIGDEEEQPPSKGDPRKEAEEKRPAKRESKRAEDDVRKTQEEIAAYSKKLTKTKHEIFSVGYRIEQAWKKMNDCPKEAKRQIEQLKEEKYRLRQEESDLVKKIDKGKERLRGYWEREHRPGPSRSRGGV</sequence>
<comment type="caution">
    <text evidence="2">The sequence shown here is derived from an EMBL/GenBank/DDBJ whole genome shotgun (WGS) entry which is preliminary data.</text>
</comment>
<feature type="compositionally biased region" description="Polar residues" evidence="1">
    <location>
        <begin position="1"/>
        <end position="25"/>
    </location>
</feature>
<dbReference type="AlphaFoldDB" id="A0AAN8FDH7"/>
<keyword evidence="3" id="KW-1185">Reference proteome</keyword>
<proteinExistence type="predicted"/>
<dbReference type="EMBL" id="WIXE01010278">
    <property type="protein sequence ID" value="KAK5977691.1"/>
    <property type="molecule type" value="Genomic_DNA"/>
</dbReference>
<feature type="compositionally biased region" description="Basic and acidic residues" evidence="1">
    <location>
        <begin position="141"/>
        <end position="162"/>
    </location>
</feature>